<evidence type="ECO:0008006" key="3">
    <source>
        <dbReference type="Google" id="ProtNLM"/>
    </source>
</evidence>
<dbReference type="GO" id="GO:0006396">
    <property type="term" value="P:RNA processing"/>
    <property type="evidence" value="ECO:0007669"/>
    <property type="project" value="TreeGrafter"/>
</dbReference>
<proteinExistence type="predicted"/>
<dbReference type="InterPro" id="IPR011990">
    <property type="entry name" value="TPR-like_helical_dom_sf"/>
</dbReference>
<dbReference type="AlphaFoldDB" id="A0A6A4HM11"/>
<dbReference type="PANTHER" id="PTHR47934:SF6">
    <property type="entry name" value="MITOCHONDRIAL GROUP I INTRON SPLICING FACTOR CCM1-RELATED"/>
    <property type="match status" value="1"/>
</dbReference>
<dbReference type="InterPro" id="IPR051114">
    <property type="entry name" value="Mito_RNA_Proc_CCM1"/>
</dbReference>
<sequence length="445" mass="50602">MSLRAGLSRISLLRSNPVASSRLYRHLNSSATVPPSVARYLASLKDDTQDTDVIHRDYPLLRWEVTQTEQSFRNALLNKNEIETMLQTLALSALPEDLSRIEQILVRYDKRLQPPSYSETHTVIIRALIQKGSFQSVKLWLEHMPKKPGGVKPTLEHYHMVLEAGPQFCSFKNMEQLVHDMRQRGCEPVDDTFKRLALARWLTTARVSRIPLPADFAPMFQNMKDIGIPYNTTVAGMLNVMYLDKQRVRYAEDIVALYDQIYSDVLSPELVWENEWLLRFSSAIKDGGVAGGLKLLPKYLEEGGKPSVRLLGVFMQRISRFDQLCSVRDQLGVVPSQEQWSMVLLHCIKRGGIIETMECYNGLRNEGVMPTANAVSKLVQFIVATHSDARAAIDNSLKVFTEFTTSLPDHCDQLPRETQRSLADLYSTMLKELSQLPSPQLSEEY</sequence>
<dbReference type="Proteomes" id="UP000799118">
    <property type="component" value="Unassembled WGS sequence"/>
</dbReference>
<gene>
    <name evidence="1" type="ORF">BT96DRAFT_1020097</name>
</gene>
<dbReference type="GO" id="GO:0007005">
    <property type="term" value="P:mitochondrion organization"/>
    <property type="evidence" value="ECO:0007669"/>
    <property type="project" value="TreeGrafter"/>
</dbReference>
<accession>A0A6A4HM11</accession>
<dbReference type="OrthoDB" id="185373at2759"/>
<evidence type="ECO:0000313" key="2">
    <source>
        <dbReference type="Proteomes" id="UP000799118"/>
    </source>
</evidence>
<dbReference type="EMBL" id="ML769482">
    <property type="protein sequence ID" value="KAE9398438.1"/>
    <property type="molecule type" value="Genomic_DNA"/>
</dbReference>
<dbReference type="GO" id="GO:0003729">
    <property type="term" value="F:mRNA binding"/>
    <property type="evidence" value="ECO:0007669"/>
    <property type="project" value="TreeGrafter"/>
</dbReference>
<organism evidence="1 2">
    <name type="scientific">Gymnopus androsaceus JB14</name>
    <dbReference type="NCBI Taxonomy" id="1447944"/>
    <lineage>
        <taxon>Eukaryota</taxon>
        <taxon>Fungi</taxon>
        <taxon>Dikarya</taxon>
        <taxon>Basidiomycota</taxon>
        <taxon>Agaricomycotina</taxon>
        <taxon>Agaricomycetes</taxon>
        <taxon>Agaricomycetidae</taxon>
        <taxon>Agaricales</taxon>
        <taxon>Marasmiineae</taxon>
        <taxon>Omphalotaceae</taxon>
        <taxon>Gymnopus</taxon>
    </lineage>
</organism>
<evidence type="ECO:0000313" key="1">
    <source>
        <dbReference type="EMBL" id="KAE9398438.1"/>
    </source>
</evidence>
<feature type="non-terminal residue" evidence="1">
    <location>
        <position position="445"/>
    </location>
</feature>
<reference evidence="1" key="1">
    <citation type="journal article" date="2019" name="Environ. Microbiol.">
        <title>Fungal ecological strategies reflected in gene transcription - a case study of two litter decomposers.</title>
        <authorList>
            <person name="Barbi F."/>
            <person name="Kohler A."/>
            <person name="Barry K."/>
            <person name="Baskaran P."/>
            <person name="Daum C."/>
            <person name="Fauchery L."/>
            <person name="Ihrmark K."/>
            <person name="Kuo A."/>
            <person name="LaButti K."/>
            <person name="Lipzen A."/>
            <person name="Morin E."/>
            <person name="Grigoriev I.V."/>
            <person name="Henrissat B."/>
            <person name="Lindahl B."/>
            <person name="Martin F."/>
        </authorList>
    </citation>
    <scope>NUCLEOTIDE SEQUENCE</scope>
    <source>
        <strain evidence="1">JB14</strain>
    </source>
</reference>
<protein>
    <recommendedName>
        <fullName evidence="3">Pentacotripeptide-repeat region of PRORP domain-containing protein</fullName>
    </recommendedName>
</protein>
<dbReference type="GO" id="GO:0005739">
    <property type="term" value="C:mitochondrion"/>
    <property type="evidence" value="ECO:0007669"/>
    <property type="project" value="TreeGrafter"/>
</dbReference>
<keyword evidence="2" id="KW-1185">Reference proteome</keyword>
<name>A0A6A4HM11_9AGAR</name>
<dbReference type="PANTHER" id="PTHR47934">
    <property type="entry name" value="PENTATRICOPEPTIDE REPEAT-CONTAINING PROTEIN PET309, MITOCHONDRIAL"/>
    <property type="match status" value="1"/>
</dbReference>
<dbReference type="Gene3D" id="1.25.40.10">
    <property type="entry name" value="Tetratricopeptide repeat domain"/>
    <property type="match status" value="1"/>
</dbReference>